<feature type="domain" description="F-box" evidence="2">
    <location>
        <begin position="38"/>
        <end position="76"/>
    </location>
</feature>
<dbReference type="InterPro" id="IPR001810">
    <property type="entry name" value="F-box_dom"/>
</dbReference>
<sequence>MRGGDDRNPAIESKIPVPTDSSDGLRRSKRLASSTNIYDIPKELLVEILCRLPCAKSVYRCKSVSKSWGSLTSDSYFVGRLLWLQRDNQTLIPGTIINQLGDELLTTDLFATFRRFFEFEHKKGRLIVLLATWNDLVLCEDISLGEYYIYNPRTMQLVNLPPIHQCRCIWGCRPAVGFICEPYYKEEEDRLADNSDQKEEEERKVIKIDAEYKCKVVRILHPDDKEKLCFEFKIQVFSSEIGEWRESLVSCPRGFIYSGIYSRLVSRFGFASNGMLYWNATDGDLLGLGPLMINKKSTTTCSSTTANGDSGYQFHVIKLVRQELEDEDLLSSLYYLQVHHGRLQLVQTVENEDPSGVRLSVWELKKEELEQMAVQGGGELGQKHRKTYNLMDQVYYHELTSLEYMGSDPNDLDTCFVSLTDYHHDREPVTYKCNIHTGEWSEMETTFTGLALQVMFPWWPTPVPTISVCSHTE</sequence>
<evidence type="ECO:0000256" key="1">
    <source>
        <dbReference type="SAM" id="MobiDB-lite"/>
    </source>
</evidence>
<dbReference type="PANTHER" id="PTHR35546:SF130">
    <property type="entry name" value="EXPRESSED PROTEIN"/>
    <property type="match status" value="1"/>
</dbReference>
<dbReference type="Pfam" id="PF12937">
    <property type="entry name" value="F-box-like"/>
    <property type="match status" value="1"/>
</dbReference>
<dbReference type="Gene3D" id="1.20.1280.50">
    <property type="match status" value="1"/>
</dbReference>
<feature type="region of interest" description="Disordered" evidence="1">
    <location>
        <begin position="1"/>
        <end position="27"/>
    </location>
</feature>
<evidence type="ECO:0000313" key="4">
    <source>
        <dbReference type="Proteomes" id="UP000238479"/>
    </source>
</evidence>
<proteinExistence type="predicted"/>
<keyword evidence="4" id="KW-1185">Reference proteome</keyword>
<dbReference type="SUPFAM" id="SSF81383">
    <property type="entry name" value="F-box domain"/>
    <property type="match status" value="1"/>
</dbReference>
<dbReference type="CDD" id="cd22157">
    <property type="entry name" value="F-box_AtFBW1-like"/>
    <property type="match status" value="1"/>
</dbReference>
<evidence type="ECO:0000313" key="3">
    <source>
        <dbReference type="EMBL" id="PRQ46463.1"/>
    </source>
</evidence>
<dbReference type="EMBL" id="PDCK01000040">
    <property type="protein sequence ID" value="PRQ46463.1"/>
    <property type="molecule type" value="Genomic_DNA"/>
</dbReference>
<dbReference type="PANTHER" id="PTHR35546">
    <property type="entry name" value="F-BOX PROTEIN INTERACTION DOMAIN PROTEIN-RELATED"/>
    <property type="match status" value="1"/>
</dbReference>
<dbReference type="Gramene" id="PRQ46463">
    <property type="protein sequence ID" value="PRQ46463"/>
    <property type="gene ID" value="RchiOBHm_Chr2g0089331"/>
</dbReference>
<name>A0A2P6RJ68_ROSCH</name>
<protein>
    <submittedName>
        <fullName evidence="3">Putative F-box domain-containing protein</fullName>
    </submittedName>
</protein>
<organism evidence="3 4">
    <name type="scientific">Rosa chinensis</name>
    <name type="common">China rose</name>
    <dbReference type="NCBI Taxonomy" id="74649"/>
    <lineage>
        <taxon>Eukaryota</taxon>
        <taxon>Viridiplantae</taxon>
        <taxon>Streptophyta</taxon>
        <taxon>Embryophyta</taxon>
        <taxon>Tracheophyta</taxon>
        <taxon>Spermatophyta</taxon>
        <taxon>Magnoliopsida</taxon>
        <taxon>eudicotyledons</taxon>
        <taxon>Gunneridae</taxon>
        <taxon>Pentapetalae</taxon>
        <taxon>rosids</taxon>
        <taxon>fabids</taxon>
        <taxon>Rosales</taxon>
        <taxon>Rosaceae</taxon>
        <taxon>Rosoideae</taxon>
        <taxon>Rosoideae incertae sedis</taxon>
        <taxon>Rosa</taxon>
    </lineage>
</organism>
<comment type="caution">
    <text evidence="3">The sequence shown here is derived from an EMBL/GenBank/DDBJ whole genome shotgun (WGS) entry which is preliminary data.</text>
</comment>
<evidence type="ECO:0000259" key="2">
    <source>
        <dbReference type="Pfam" id="PF12937"/>
    </source>
</evidence>
<dbReference type="AlphaFoldDB" id="A0A2P6RJ68"/>
<dbReference type="InterPro" id="IPR055290">
    <property type="entry name" value="At3g26010-like"/>
</dbReference>
<dbReference type="STRING" id="74649.A0A2P6RJ68"/>
<accession>A0A2P6RJ68</accession>
<dbReference type="InterPro" id="IPR036047">
    <property type="entry name" value="F-box-like_dom_sf"/>
</dbReference>
<gene>
    <name evidence="3" type="ORF">RchiOBHm_Chr2g0089331</name>
</gene>
<reference evidence="3 4" key="1">
    <citation type="journal article" date="2018" name="Nat. Genet.">
        <title>The Rosa genome provides new insights in the design of modern roses.</title>
        <authorList>
            <person name="Bendahmane M."/>
        </authorList>
    </citation>
    <scope>NUCLEOTIDE SEQUENCE [LARGE SCALE GENOMIC DNA]</scope>
    <source>
        <strain evidence="4">cv. Old Blush</strain>
    </source>
</reference>
<dbReference type="Proteomes" id="UP000238479">
    <property type="component" value="Chromosome 2"/>
</dbReference>